<reference evidence="1 2" key="1">
    <citation type="submission" date="2016-07" db="EMBL/GenBank/DDBJ databases">
        <title>Pervasive Adenine N6-methylation of Active Genes in Fungi.</title>
        <authorList>
            <consortium name="DOE Joint Genome Institute"/>
            <person name="Mondo S.J."/>
            <person name="Dannebaum R.O."/>
            <person name="Kuo R.C."/>
            <person name="Labutti K."/>
            <person name="Haridas S."/>
            <person name="Kuo A."/>
            <person name="Salamov A."/>
            <person name="Ahrendt S.R."/>
            <person name="Lipzen A."/>
            <person name="Sullivan W."/>
            <person name="Andreopoulos W.B."/>
            <person name="Clum A."/>
            <person name="Lindquist E."/>
            <person name="Daum C."/>
            <person name="Ramamoorthy G.K."/>
            <person name="Gryganskyi A."/>
            <person name="Culley D."/>
            <person name="Magnuson J.K."/>
            <person name="James T.Y."/>
            <person name="O'Malley M.A."/>
            <person name="Stajich J.E."/>
            <person name="Spatafora J.W."/>
            <person name="Visel A."/>
            <person name="Grigoriev I.V."/>
        </authorList>
    </citation>
    <scope>NUCLEOTIDE SEQUENCE [LARGE SCALE GENOMIC DNA]</scope>
    <source>
        <strain evidence="1 2">NRRL 3301</strain>
    </source>
</reference>
<comment type="caution">
    <text evidence="1">The sequence shown here is derived from an EMBL/GenBank/DDBJ whole genome shotgun (WGS) entry which is preliminary data.</text>
</comment>
<protein>
    <recommendedName>
        <fullName evidence="3">Tetratricopeptide repeat protein 38</fullName>
    </recommendedName>
</protein>
<dbReference type="AlphaFoldDB" id="A0A1X2G2D2"/>
<proteinExistence type="predicted"/>
<dbReference type="PANTHER" id="PTHR31859">
    <property type="entry name" value="TETRATRICOPEPTIDE REPEAT PROTEIN 39 FAMILY MEMBER"/>
    <property type="match status" value="1"/>
</dbReference>
<evidence type="ECO:0000313" key="1">
    <source>
        <dbReference type="EMBL" id="ORX42416.1"/>
    </source>
</evidence>
<gene>
    <name evidence="1" type="ORF">DM01DRAFT_1364993</name>
</gene>
<evidence type="ECO:0008006" key="3">
    <source>
        <dbReference type="Google" id="ProtNLM"/>
    </source>
</evidence>
<keyword evidence="2" id="KW-1185">Reference proteome</keyword>
<organism evidence="1 2">
    <name type="scientific">Hesseltinella vesiculosa</name>
    <dbReference type="NCBI Taxonomy" id="101127"/>
    <lineage>
        <taxon>Eukaryota</taxon>
        <taxon>Fungi</taxon>
        <taxon>Fungi incertae sedis</taxon>
        <taxon>Mucoromycota</taxon>
        <taxon>Mucoromycotina</taxon>
        <taxon>Mucoromycetes</taxon>
        <taxon>Mucorales</taxon>
        <taxon>Cunninghamellaceae</taxon>
        <taxon>Hesseltinella</taxon>
    </lineage>
</organism>
<dbReference type="Proteomes" id="UP000242146">
    <property type="component" value="Unassembled WGS sequence"/>
</dbReference>
<accession>A0A1X2G2D2</accession>
<evidence type="ECO:0000313" key="2">
    <source>
        <dbReference type="Proteomes" id="UP000242146"/>
    </source>
</evidence>
<dbReference type="Pfam" id="PF10300">
    <property type="entry name" value="Iml2-TPR_39"/>
    <property type="match status" value="1"/>
</dbReference>
<sequence length="400" mass="45283">MSGIQFGVGSLHLLLTVLPDKIVRQFSGVSWKIDKEKGLSLLKQSISSGGTRAAFSALILVPSIYGPESLQPTIDCLVAAQQSYPKSCFFLYYAGRISRVARNVSLSTQSFSMASASVRKAAWAEVAMKHTVAYEVALNHALQLDWETSAAYFEQLGRARDWSPAFCQYFVGACLEMSGQRQEAIEVFDDVPVLVHHQHHRRSCLDNYVLACVEHHQQSEYQDLDHRLPGLELLLVLNAFSFMEDEYLERCLIMVQETMQSINAAVLLLLDSTNAHHDDLLDAEAQGVVQSYATLRLVKAAVCNALTEYRQAQTELNWLVSHESFLAHEDWLLPFIYWEAGIACWGLDDRLKSQEWWQQALSCTNYHFEYRMASRVHLSFGKCDLLGIHLDSAKILRKRT</sequence>
<dbReference type="PANTHER" id="PTHR31859:SF1">
    <property type="entry name" value="TETRATRICOPEPTIDE REPEAT PROTEIN 39C"/>
    <property type="match status" value="1"/>
</dbReference>
<dbReference type="InterPro" id="IPR019412">
    <property type="entry name" value="IML2/TPR_39"/>
</dbReference>
<dbReference type="EMBL" id="MCGT01000068">
    <property type="protein sequence ID" value="ORX42416.1"/>
    <property type="molecule type" value="Genomic_DNA"/>
</dbReference>
<dbReference type="OrthoDB" id="43460at2759"/>
<name>A0A1X2G2D2_9FUNG</name>